<protein>
    <submittedName>
        <fullName evidence="1">Uncharacterized protein</fullName>
    </submittedName>
</protein>
<dbReference type="AlphaFoldDB" id="A0AA86JWB7"/>
<dbReference type="Proteomes" id="UP001189143">
    <property type="component" value="Unassembled WGS sequence"/>
</dbReference>
<accession>A0AA86JWB7</accession>
<reference evidence="2" key="2">
    <citation type="submission" date="2022-10" db="EMBL/GenBank/DDBJ databases">
        <authorList>
            <person name="Aires J."/>
            <person name="Mesa V."/>
        </authorList>
    </citation>
    <scope>NUCLEOTIDE SEQUENCE</scope>
    <source>
        <strain evidence="2">Clostridium neonatale JD116</strain>
    </source>
</reference>
<dbReference type="EMBL" id="CAKJVE010000001">
    <property type="protein sequence ID" value="CAG9701495.1"/>
    <property type="molecule type" value="Genomic_DNA"/>
</dbReference>
<evidence type="ECO:0000313" key="1">
    <source>
        <dbReference type="EMBL" id="CAG9701495.1"/>
    </source>
</evidence>
<organism evidence="1 3">
    <name type="scientific">Clostridium neonatale</name>
    <dbReference type="NCBI Taxonomy" id="137838"/>
    <lineage>
        <taxon>Bacteria</taxon>
        <taxon>Bacillati</taxon>
        <taxon>Bacillota</taxon>
        <taxon>Clostridia</taxon>
        <taxon>Eubacteriales</taxon>
        <taxon>Clostridiaceae</taxon>
        <taxon>Clostridium</taxon>
    </lineage>
</organism>
<dbReference type="EMBL" id="CAMTCP010000026">
    <property type="protein sequence ID" value="CAI3541195.1"/>
    <property type="molecule type" value="Genomic_DNA"/>
</dbReference>
<sequence>MSINITFSYRDKAYDLLNFIDIKKYNMEMMNYTVGYIWKVGEDIINRR</sequence>
<evidence type="ECO:0000313" key="2">
    <source>
        <dbReference type="EMBL" id="CAI3541195.1"/>
    </source>
</evidence>
<dbReference type="Proteomes" id="UP000789738">
    <property type="component" value="Unassembled WGS sequence"/>
</dbReference>
<evidence type="ECO:0000313" key="3">
    <source>
        <dbReference type="Proteomes" id="UP000789738"/>
    </source>
</evidence>
<comment type="caution">
    <text evidence="1">The sequence shown here is derived from an EMBL/GenBank/DDBJ whole genome shotgun (WGS) entry which is preliminary data.</text>
</comment>
<reference evidence="1" key="1">
    <citation type="submission" date="2021-10" db="EMBL/GenBank/DDBJ databases">
        <authorList>
            <person name="Mesa V."/>
        </authorList>
    </citation>
    <scope>NUCLEOTIDE SEQUENCE</scope>
    <source>
        <strain evidence="1">CC3_PB</strain>
    </source>
</reference>
<name>A0AA86JWB7_9CLOT</name>
<proteinExistence type="predicted"/>
<gene>
    <name evidence="2" type="ORF">CNEO2_1230008</name>
    <name evidence="1" type="ORF">CNEO_10029</name>
</gene>